<proteinExistence type="predicted"/>
<evidence type="ECO:0000256" key="5">
    <source>
        <dbReference type="ARBA" id="ARBA00022741"/>
    </source>
</evidence>
<dbReference type="EC" id="2.7.13.3" evidence="2"/>
<feature type="transmembrane region" description="Helical" evidence="9">
    <location>
        <begin position="170"/>
        <end position="194"/>
    </location>
</feature>
<evidence type="ECO:0000256" key="7">
    <source>
        <dbReference type="ARBA" id="ARBA00022840"/>
    </source>
</evidence>
<organism evidence="11 12">
    <name type="scientific">Dactylosporangium sucinum</name>
    <dbReference type="NCBI Taxonomy" id="1424081"/>
    <lineage>
        <taxon>Bacteria</taxon>
        <taxon>Bacillati</taxon>
        <taxon>Actinomycetota</taxon>
        <taxon>Actinomycetes</taxon>
        <taxon>Micromonosporales</taxon>
        <taxon>Micromonosporaceae</taxon>
        <taxon>Dactylosporangium</taxon>
    </lineage>
</organism>
<comment type="catalytic activity">
    <reaction evidence="1">
        <text>ATP + protein L-histidine = ADP + protein N-phospho-L-histidine.</text>
        <dbReference type="EC" id="2.7.13.3"/>
    </reaction>
</comment>
<evidence type="ECO:0000259" key="10">
    <source>
        <dbReference type="SMART" id="SM00387"/>
    </source>
</evidence>
<evidence type="ECO:0000256" key="3">
    <source>
        <dbReference type="ARBA" id="ARBA00022553"/>
    </source>
</evidence>
<dbReference type="Gene3D" id="3.30.565.10">
    <property type="entry name" value="Histidine kinase-like ATPase, C-terminal domain"/>
    <property type="match status" value="1"/>
</dbReference>
<dbReference type="InterPro" id="IPR003594">
    <property type="entry name" value="HATPase_dom"/>
</dbReference>
<reference evidence="11" key="1">
    <citation type="journal article" date="2014" name="Int. J. Syst. Evol. Microbiol.">
        <title>Complete genome sequence of Corynebacterium casei LMG S-19264T (=DSM 44701T), isolated from a smear-ripened cheese.</title>
        <authorList>
            <consortium name="US DOE Joint Genome Institute (JGI-PGF)"/>
            <person name="Walter F."/>
            <person name="Albersmeier A."/>
            <person name="Kalinowski J."/>
            <person name="Ruckert C."/>
        </authorList>
    </citation>
    <scope>NUCLEOTIDE SEQUENCE</scope>
    <source>
        <strain evidence="11">JCM 19831</strain>
    </source>
</reference>
<feature type="transmembrane region" description="Helical" evidence="9">
    <location>
        <begin position="63"/>
        <end position="80"/>
    </location>
</feature>
<feature type="transmembrane region" description="Helical" evidence="9">
    <location>
        <begin position="265"/>
        <end position="290"/>
    </location>
</feature>
<feature type="transmembrane region" description="Helical" evidence="9">
    <location>
        <begin position="100"/>
        <end position="117"/>
    </location>
</feature>
<evidence type="ECO:0000256" key="1">
    <source>
        <dbReference type="ARBA" id="ARBA00000085"/>
    </source>
</evidence>
<keyword evidence="12" id="KW-1185">Reference proteome</keyword>
<dbReference type="InterPro" id="IPR036890">
    <property type="entry name" value="HATPase_C_sf"/>
</dbReference>
<dbReference type="RefSeq" id="WP_190258069.1">
    <property type="nucleotide sequence ID" value="NZ_BMPI01000130.1"/>
</dbReference>
<feature type="transmembrane region" description="Helical" evidence="9">
    <location>
        <begin position="129"/>
        <end position="150"/>
    </location>
</feature>
<keyword evidence="9" id="KW-1133">Transmembrane helix</keyword>
<dbReference type="Proteomes" id="UP000642070">
    <property type="component" value="Unassembled WGS sequence"/>
</dbReference>
<name>A0A917UFL9_9ACTN</name>
<dbReference type="GO" id="GO:0046983">
    <property type="term" value="F:protein dimerization activity"/>
    <property type="evidence" value="ECO:0007669"/>
    <property type="project" value="InterPro"/>
</dbReference>
<evidence type="ECO:0000256" key="8">
    <source>
        <dbReference type="ARBA" id="ARBA00023012"/>
    </source>
</evidence>
<feature type="transmembrane region" description="Helical" evidence="9">
    <location>
        <begin position="39"/>
        <end position="56"/>
    </location>
</feature>
<keyword evidence="7" id="KW-0067">ATP-binding</keyword>
<dbReference type="GO" id="GO:0000155">
    <property type="term" value="F:phosphorelay sensor kinase activity"/>
    <property type="evidence" value="ECO:0007669"/>
    <property type="project" value="InterPro"/>
</dbReference>
<dbReference type="GO" id="GO:0016020">
    <property type="term" value="C:membrane"/>
    <property type="evidence" value="ECO:0007669"/>
    <property type="project" value="InterPro"/>
</dbReference>
<feature type="transmembrane region" description="Helical" evidence="9">
    <location>
        <begin position="231"/>
        <end position="253"/>
    </location>
</feature>
<dbReference type="AlphaFoldDB" id="A0A917UFL9"/>
<dbReference type="InterPro" id="IPR050482">
    <property type="entry name" value="Sensor_HK_TwoCompSys"/>
</dbReference>
<dbReference type="Gene3D" id="1.20.5.1930">
    <property type="match status" value="1"/>
</dbReference>
<dbReference type="PANTHER" id="PTHR24421:SF10">
    <property type="entry name" value="NITRATE_NITRITE SENSOR PROTEIN NARQ"/>
    <property type="match status" value="1"/>
</dbReference>
<dbReference type="CDD" id="cd16917">
    <property type="entry name" value="HATPase_UhpB-NarQ-NarX-like"/>
    <property type="match status" value="1"/>
</dbReference>
<keyword evidence="8" id="KW-0902">Two-component regulatory system</keyword>
<protein>
    <recommendedName>
        <fullName evidence="2">histidine kinase</fullName>
        <ecNumber evidence="2">2.7.13.3</ecNumber>
    </recommendedName>
</protein>
<keyword evidence="9" id="KW-0472">Membrane</keyword>
<dbReference type="SMART" id="SM00387">
    <property type="entry name" value="HATPase_c"/>
    <property type="match status" value="1"/>
</dbReference>
<dbReference type="Pfam" id="PF07730">
    <property type="entry name" value="HisKA_3"/>
    <property type="match status" value="1"/>
</dbReference>
<dbReference type="PANTHER" id="PTHR24421">
    <property type="entry name" value="NITRATE/NITRITE SENSOR PROTEIN NARX-RELATED"/>
    <property type="match status" value="1"/>
</dbReference>
<feature type="transmembrane region" description="Helical" evidence="9">
    <location>
        <begin position="206"/>
        <end position="225"/>
    </location>
</feature>
<reference evidence="11" key="2">
    <citation type="submission" date="2020-09" db="EMBL/GenBank/DDBJ databases">
        <authorList>
            <person name="Sun Q."/>
            <person name="Ohkuma M."/>
        </authorList>
    </citation>
    <scope>NUCLEOTIDE SEQUENCE</scope>
    <source>
        <strain evidence="11">JCM 19831</strain>
    </source>
</reference>
<comment type="caution">
    <text evidence="11">The sequence shown here is derived from an EMBL/GenBank/DDBJ whole genome shotgun (WGS) entry which is preliminary data.</text>
</comment>
<feature type="domain" description="Histidine kinase/HSP90-like ATPase" evidence="10">
    <location>
        <begin position="551"/>
        <end position="645"/>
    </location>
</feature>
<keyword evidence="4" id="KW-0808">Transferase</keyword>
<accession>A0A917UFL9</accession>
<keyword evidence="5" id="KW-0547">Nucleotide-binding</keyword>
<evidence type="ECO:0000256" key="6">
    <source>
        <dbReference type="ARBA" id="ARBA00022777"/>
    </source>
</evidence>
<dbReference type="SUPFAM" id="SSF55874">
    <property type="entry name" value="ATPase domain of HSP90 chaperone/DNA topoisomerase II/histidine kinase"/>
    <property type="match status" value="1"/>
</dbReference>
<evidence type="ECO:0000256" key="2">
    <source>
        <dbReference type="ARBA" id="ARBA00012438"/>
    </source>
</evidence>
<evidence type="ECO:0000313" key="12">
    <source>
        <dbReference type="Proteomes" id="UP000642070"/>
    </source>
</evidence>
<keyword evidence="6" id="KW-0418">Kinase</keyword>
<keyword evidence="9" id="KW-0812">Transmembrane</keyword>
<gene>
    <name evidence="11" type="ORF">GCM10007977_109420</name>
</gene>
<dbReference type="EMBL" id="BMPI01000130">
    <property type="protein sequence ID" value="GGM89526.1"/>
    <property type="molecule type" value="Genomic_DNA"/>
</dbReference>
<dbReference type="GO" id="GO:0005524">
    <property type="term" value="F:ATP binding"/>
    <property type="evidence" value="ECO:0007669"/>
    <property type="project" value="UniProtKB-KW"/>
</dbReference>
<dbReference type="InterPro" id="IPR011712">
    <property type="entry name" value="Sig_transdc_His_kin_sub3_dim/P"/>
</dbReference>
<evidence type="ECO:0000256" key="9">
    <source>
        <dbReference type="SAM" id="Phobius"/>
    </source>
</evidence>
<keyword evidence="3" id="KW-0597">Phosphoprotein</keyword>
<dbReference type="Pfam" id="PF02518">
    <property type="entry name" value="HATPase_c"/>
    <property type="match status" value="1"/>
</dbReference>
<sequence length="645" mass="68910">MARFVTRVLPVALLVLAVLGAAGSVPPSLGREPLFDTVLYPLNGVVLALAGALIAWHQRANPVGWLLAGMGVEASWVEFAEGYGEHPQWPASGAVEWIGNWANMLGIGATAIALTLFPTGRGVGRGRRALVWAGAVSTGLLAFTAAFGHAADPSFNSGRNPYAIDGLEPLYYAGQLLFSASLVAAIVVLVVRFVRARGVERQQLKWVAYAVALLAVAGPLAIFLYNDSLLVRIMIAVVVTALPAAICVAILRYRLYDIDIIINRTVVYGLLTVLLAAAYLGTTFVLGAVLGRPGSPWVTAGATLAAAAAFRPLRARIQGAVDRRFRPLRYQAFARVDTFLADLRAGRADPEALETLLREVTGRPELRLRYLMPDEPPPDRRSEDGRVQRIVERAGTPLAVLGYAETAPDTVRLLVEVVERAGLAVEIGRLRAEVHRRLLEVEASRARIVAAGYEERRRLERDLHDGAQQRLVSVGLALRHVQFAFGDSPASKAIDGVVQELTVAIGELRELANGVRPAYLDDGLDVALRELADRTPLHVTVHTGPDRFPADVEATAYFVACEALTNAVKHAGAASVEVRTEIRTGIRDDRLVLTVRDDGAGGADPARGTGLRGLADRVAAQGGHVHVDSPPGAGTTLTAELPCGS</sequence>
<evidence type="ECO:0000313" key="11">
    <source>
        <dbReference type="EMBL" id="GGM89526.1"/>
    </source>
</evidence>
<evidence type="ECO:0000256" key="4">
    <source>
        <dbReference type="ARBA" id="ARBA00022679"/>
    </source>
</evidence>